<gene>
    <name evidence="1" type="ORF">AVEN_60307_1</name>
</gene>
<reference evidence="1 2" key="1">
    <citation type="journal article" date="2019" name="Sci. Rep.">
        <title>Orb-weaving spider Araneus ventricosus genome elucidates the spidroin gene catalogue.</title>
        <authorList>
            <person name="Kono N."/>
            <person name="Nakamura H."/>
            <person name="Ohtoshi R."/>
            <person name="Moran D.A.P."/>
            <person name="Shinohara A."/>
            <person name="Yoshida Y."/>
            <person name="Fujiwara M."/>
            <person name="Mori M."/>
            <person name="Tomita M."/>
            <person name="Arakawa K."/>
        </authorList>
    </citation>
    <scope>NUCLEOTIDE SEQUENCE [LARGE SCALE GENOMIC DNA]</scope>
</reference>
<name>A0A4Y2GS12_ARAVE</name>
<evidence type="ECO:0000313" key="1">
    <source>
        <dbReference type="EMBL" id="GBM56323.1"/>
    </source>
</evidence>
<proteinExistence type="predicted"/>
<organism evidence="1 2">
    <name type="scientific">Araneus ventricosus</name>
    <name type="common">Orbweaver spider</name>
    <name type="synonym">Epeira ventricosa</name>
    <dbReference type="NCBI Taxonomy" id="182803"/>
    <lineage>
        <taxon>Eukaryota</taxon>
        <taxon>Metazoa</taxon>
        <taxon>Ecdysozoa</taxon>
        <taxon>Arthropoda</taxon>
        <taxon>Chelicerata</taxon>
        <taxon>Arachnida</taxon>
        <taxon>Araneae</taxon>
        <taxon>Araneomorphae</taxon>
        <taxon>Entelegynae</taxon>
        <taxon>Araneoidea</taxon>
        <taxon>Araneidae</taxon>
        <taxon>Araneus</taxon>
    </lineage>
</organism>
<comment type="caution">
    <text evidence="1">The sequence shown here is derived from an EMBL/GenBank/DDBJ whole genome shotgun (WGS) entry which is preliminary data.</text>
</comment>
<dbReference type="Proteomes" id="UP000499080">
    <property type="component" value="Unassembled WGS sequence"/>
</dbReference>
<protein>
    <submittedName>
        <fullName evidence="1">Uncharacterized protein</fullName>
    </submittedName>
</protein>
<accession>A0A4Y2GS12</accession>
<dbReference type="EMBL" id="BGPR01001540">
    <property type="protein sequence ID" value="GBM56323.1"/>
    <property type="molecule type" value="Genomic_DNA"/>
</dbReference>
<dbReference type="AlphaFoldDB" id="A0A4Y2GS12"/>
<sequence length="224" mass="24119">MESTAYLKADFSFVSAKCAFATRYRAPQYYPFGIQHLRVHSPSRRAQDRAPVLTIWDSASSSSLPVSTGPGSRSSINHLGFSIIEFTPRLNGPRIALSINRLIQHLEVHSSASGPGSLPSSINRLGFSIFSGLPVSISPGSCLPVLTIWDLASSSLALSGPRTAAVLTVGVQHLRVPPPSTNLWTPDPSSITIWDSVISDSARLNGPRIALQYNICIMILVLRA</sequence>
<evidence type="ECO:0000313" key="2">
    <source>
        <dbReference type="Proteomes" id="UP000499080"/>
    </source>
</evidence>
<keyword evidence="2" id="KW-1185">Reference proteome</keyword>